<evidence type="ECO:0000313" key="3">
    <source>
        <dbReference type="Proteomes" id="UP001304769"/>
    </source>
</evidence>
<dbReference type="Proteomes" id="UP001304769">
    <property type="component" value="Unassembled WGS sequence"/>
</dbReference>
<keyword evidence="3" id="KW-1185">Reference proteome</keyword>
<proteinExistence type="predicted"/>
<organism evidence="2 3">
    <name type="scientific">Sinomonas terricola</name>
    <dbReference type="NCBI Taxonomy" id="3110330"/>
    <lineage>
        <taxon>Bacteria</taxon>
        <taxon>Bacillati</taxon>
        <taxon>Actinomycetota</taxon>
        <taxon>Actinomycetes</taxon>
        <taxon>Micrococcales</taxon>
        <taxon>Micrococcaceae</taxon>
        <taxon>Sinomonas</taxon>
    </lineage>
</organism>
<accession>A0ABU5TB41</accession>
<dbReference type="RefSeq" id="WP_323280712.1">
    <property type="nucleotide sequence ID" value="NZ_JAYGGQ010000017.1"/>
</dbReference>
<dbReference type="EMBL" id="JAYGGQ010000017">
    <property type="protein sequence ID" value="MEA5456803.1"/>
    <property type="molecule type" value="Genomic_DNA"/>
</dbReference>
<feature type="region of interest" description="Disordered" evidence="1">
    <location>
        <begin position="71"/>
        <end position="99"/>
    </location>
</feature>
<reference evidence="2 3" key="1">
    <citation type="submission" date="2023-12" db="EMBL/GenBank/DDBJ databases">
        <title>Sinomonas terricola sp. nov, isolated from litchi orchard soil in Guangdong, PR China.</title>
        <authorList>
            <person name="Jiaxin W."/>
            <person name="Yang Z."/>
            <person name="Honghui Z."/>
        </authorList>
    </citation>
    <scope>NUCLEOTIDE SEQUENCE [LARGE SCALE GENOMIC DNA]</scope>
    <source>
        <strain evidence="2 3">JGH33</strain>
    </source>
</reference>
<evidence type="ECO:0008006" key="4">
    <source>
        <dbReference type="Google" id="ProtNLM"/>
    </source>
</evidence>
<comment type="caution">
    <text evidence="2">The sequence shown here is derived from an EMBL/GenBank/DDBJ whole genome shotgun (WGS) entry which is preliminary data.</text>
</comment>
<evidence type="ECO:0000256" key="1">
    <source>
        <dbReference type="SAM" id="MobiDB-lite"/>
    </source>
</evidence>
<name>A0ABU5TB41_9MICC</name>
<sequence>MSIPQAPCNGPARADQAEALTGLRAIRDRISLLADEREKILVATVDEITRRSQSEDVIRTLLPEAGISRNTYYPRRNSRPAARSVHPSQTSLSELKHRRRRLETQIESATADRNRALRCAEGIETAALAAAAGVTETWVRLLRRSG</sequence>
<protein>
    <recommendedName>
        <fullName evidence="4">Transposase</fullName>
    </recommendedName>
</protein>
<evidence type="ECO:0000313" key="2">
    <source>
        <dbReference type="EMBL" id="MEA5456803.1"/>
    </source>
</evidence>
<gene>
    <name evidence="2" type="ORF">SPF06_18935</name>
</gene>